<dbReference type="RefSeq" id="WP_338577859.1">
    <property type="nucleotide sequence ID" value="NZ_CP146369.1"/>
</dbReference>
<name>A0ABZ2ID93_9CAUL</name>
<evidence type="ECO:0000313" key="3">
    <source>
        <dbReference type="EMBL" id="WWT55453.1"/>
    </source>
</evidence>
<feature type="transmembrane region" description="Helical" evidence="2">
    <location>
        <begin position="40"/>
        <end position="64"/>
    </location>
</feature>
<keyword evidence="4" id="KW-1185">Reference proteome</keyword>
<accession>A0ABZ2ID93</accession>
<proteinExistence type="predicted"/>
<dbReference type="EMBL" id="CP146369">
    <property type="protein sequence ID" value="WWT55453.1"/>
    <property type="molecule type" value="Genomic_DNA"/>
</dbReference>
<sequence length="66" mass="6874">MGLKGFNTMPPSSRKTTSPRSRRLFEGEDTPEGGATRRTALIQIFVLPLSVAVAAAVIGVVAVCSG</sequence>
<evidence type="ECO:0000256" key="1">
    <source>
        <dbReference type="SAM" id="MobiDB-lite"/>
    </source>
</evidence>
<reference evidence="3 4" key="1">
    <citation type="submission" date="2024-02" db="EMBL/GenBank/DDBJ databases">
        <title>Distribution and functional of Brevundimonas-related endobacteria within Verticillium dahliae.</title>
        <authorList>
            <person name="Zeng H."/>
        </authorList>
    </citation>
    <scope>NUCLEOTIDE SEQUENCE [LARGE SCALE GENOMIC DNA]</scope>
    <source>
        <strain evidence="3 4">TRM 44200</strain>
    </source>
</reference>
<protein>
    <submittedName>
        <fullName evidence="3">Uncharacterized protein</fullName>
    </submittedName>
</protein>
<keyword evidence="2" id="KW-1133">Transmembrane helix</keyword>
<gene>
    <name evidence="3" type="ORF">V8J38_03165</name>
</gene>
<evidence type="ECO:0000256" key="2">
    <source>
        <dbReference type="SAM" id="Phobius"/>
    </source>
</evidence>
<feature type="compositionally biased region" description="Low complexity" evidence="1">
    <location>
        <begin position="8"/>
        <end position="19"/>
    </location>
</feature>
<organism evidence="3 4">
    <name type="scientific">Brevundimonas olei</name>
    <dbReference type="NCBI Taxonomy" id="657642"/>
    <lineage>
        <taxon>Bacteria</taxon>
        <taxon>Pseudomonadati</taxon>
        <taxon>Pseudomonadota</taxon>
        <taxon>Alphaproteobacteria</taxon>
        <taxon>Caulobacterales</taxon>
        <taxon>Caulobacteraceae</taxon>
        <taxon>Brevundimonas</taxon>
    </lineage>
</organism>
<evidence type="ECO:0000313" key="4">
    <source>
        <dbReference type="Proteomes" id="UP001363460"/>
    </source>
</evidence>
<keyword evidence="2" id="KW-0812">Transmembrane</keyword>
<keyword evidence="2" id="KW-0472">Membrane</keyword>
<dbReference type="Proteomes" id="UP001363460">
    <property type="component" value="Chromosome"/>
</dbReference>
<feature type="region of interest" description="Disordered" evidence="1">
    <location>
        <begin position="1"/>
        <end position="33"/>
    </location>
</feature>